<dbReference type="Pfam" id="PF00528">
    <property type="entry name" value="BPD_transp_1"/>
    <property type="match status" value="1"/>
</dbReference>
<dbReference type="STRING" id="336988.NT96_07125"/>
<evidence type="ECO:0000256" key="2">
    <source>
        <dbReference type="ARBA" id="ARBA00022448"/>
    </source>
</evidence>
<dbReference type="PANTHER" id="PTHR30151">
    <property type="entry name" value="ALKANE SULFONATE ABC TRANSPORTER-RELATED, MEMBRANE SUBUNIT"/>
    <property type="match status" value="1"/>
</dbReference>
<keyword evidence="4 7" id="KW-0812">Transmembrane</keyword>
<dbReference type="InterPro" id="IPR035906">
    <property type="entry name" value="MetI-like_sf"/>
</dbReference>
<evidence type="ECO:0000259" key="8">
    <source>
        <dbReference type="PROSITE" id="PS50928"/>
    </source>
</evidence>
<feature type="transmembrane region" description="Helical" evidence="7">
    <location>
        <begin position="124"/>
        <end position="143"/>
    </location>
</feature>
<feature type="transmembrane region" description="Helical" evidence="7">
    <location>
        <begin position="168"/>
        <end position="194"/>
    </location>
</feature>
<dbReference type="GO" id="GO:0042918">
    <property type="term" value="P:alkanesulfonate transmembrane transport"/>
    <property type="evidence" value="ECO:0007669"/>
    <property type="project" value="UniProtKB-ARBA"/>
</dbReference>
<evidence type="ECO:0000256" key="5">
    <source>
        <dbReference type="ARBA" id="ARBA00022989"/>
    </source>
</evidence>
<dbReference type="HOGENOM" id="CLU_046113_1_2_9"/>
<accession>G9WFN3</accession>
<gene>
    <name evidence="9" type="ORF">OKIT_1242</name>
</gene>
<keyword evidence="5 7" id="KW-1133">Transmembrane helix</keyword>
<dbReference type="PROSITE" id="PS50928">
    <property type="entry name" value="ABC_TM1"/>
    <property type="match status" value="1"/>
</dbReference>
<evidence type="ECO:0000256" key="1">
    <source>
        <dbReference type="ARBA" id="ARBA00004651"/>
    </source>
</evidence>
<proteinExistence type="inferred from homology"/>
<dbReference type="CDD" id="cd06261">
    <property type="entry name" value="TM_PBP2"/>
    <property type="match status" value="1"/>
</dbReference>
<dbReference type="Proteomes" id="UP000004959">
    <property type="component" value="Chromosome"/>
</dbReference>
<comment type="similarity">
    <text evidence="7">Belongs to the binding-protein-dependent transport system permease family.</text>
</comment>
<dbReference type="PATRIC" id="fig|1045004.4.peg.1225"/>
<evidence type="ECO:0000256" key="6">
    <source>
        <dbReference type="ARBA" id="ARBA00023136"/>
    </source>
</evidence>
<evidence type="ECO:0000313" key="9">
    <source>
        <dbReference type="EMBL" id="EHN59325.1"/>
    </source>
</evidence>
<comment type="subcellular location">
    <subcellularLocation>
        <location evidence="1 7">Cell membrane</location>
        <topology evidence="1 7">Multi-pass membrane protein</topology>
    </subcellularLocation>
</comment>
<evidence type="ECO:0000256" key="7">
    <source>
        <dbReference type="RuleBase" id="RU363032"/>
    </source>
</evidence>
<evidence type="ECO:0000256" key="4">
    <source>
        <dbReference type="ARBA" id="ARBA00022692"/>
    </source>
</evidence>
<evidence type="ECO:0000313" key="10">
    <source>
        <dbReference type="Proteomes" id="UP000004959"/>
    </source>
</evidence>
<dbReference type="FunFam" id="1.10.3720.10:FF:000003">
    <property type="entry name" value="Aliphatic sulfonate ABC transporter permease"/>
    <property type="match status" value="1"/>
</dbReference>
<dbReference type="eggNOG" id="COG0600">
    <property type="taxonomic scope" value="Bacteria"/>
</dbReference>
<feature type="transmembrane region" description="Helical" evidence="7">
    <location>
        <begin position="214"/>
        <end position="230"/>
    </location>
</feature>
<sequence length="255" mass="28406">MKKTFLKIIPYSLPVLIIVLWQVSSMVGILRDNVLPSPLQVIQQAITLWNNGRLPRNIAVSLYRATAGLLLGGSIGFIFGLANGLSKVSRSVFDSSIQMIRNIPHLALVPLFILWFGIGEPAKILLVSLGVMFPIYINTYSGIKDVDPELIEMGRVYQFSKWQMFKDIIVPAALPNILVGLRFALGVMWTTLIVSEQINARSGLGYMAMDAQQFANTRTIILVVIIYALLGKLSDSIAKFLEDELLSWRERRVAA</sequence>
<keyword evidence="2 7" id="KW-0813">Transport</keyword>
<organism evidence="9 10">
    <name type="scientific">Oenococcus kitaharae DSM 17330</name>
    <dbReference type="NCBI Taxonomy" id="1045004"/>
    <lineage>
        <taxon>Bacteria</taxon>
        <taxon>Bacillati</taxon>
        <taxon>Bacillota</taxon>
        <taxon>Bacilli</taxon>
        <taxon>Lactobacillales</taxon>
        <taxon>Lactobacillaceae</taxon>
        <taxon>Oenococcus</taxon>
    </lineage>
</organism>
<feature type="transmembrane region" description="Helical" evidence="7">
    <location>
        <begin position="62"/>
        <end position="82"/>
    </location>
</feature>
<protein>
    <submittedName>
        <fullName evidence="9">Alkanesulfonates transport system permease protein</fullName>
    </submittedName>
</protein>
<keyword evidence="6 7" id="KW-0472">Membrane</keyword>
<name>G9WFN3_9LACO</name>
<keyword evidence="10" id="KW-1185">Reference proteome</keyword>
<dbReference type="SUPFAM" id="SSF161098">
    <property type="entry name" value="MetI-like"/>
    <property type="match status" value="1"/>
</dbReference>
<dbReference type="Gene3D" id="1.10.3720.10">
    <property type="entry name" value="MetI-like"/>
    <property type="match status" value="1"/>
</dbReference>
<dbReference type="InterPro" id="IPR000515">
    <property type="entry name" value="MetI-like"/>
</dbReference>
<dbReference type="OrthoDB" id="9804353at2"/>
<dbReference type="PANTHER" id="PTHR30151:SF38">
    <property type="entry name" value="ALIPHATIC SULFONATES TRANSPORT PERMEASE PROTEIN SSUC-RELATED"/>
    <property type="match status" value="1"/>
</dbReference>
<dbReference type="RefSeq" id="WP_007746179.1">
    <property type="nucleotide sequence ID" value="NZ_CM001398.1"/>
</dbReference>
<keyword evidence="3" id="KW-1003">Cell membrane</keyword>
<comment type="caution">
    <text evidence="9">The sequence shown here is derived from an EMBL/GenBank/DDBJ whole genome shotgun (WGS) entry which is preliminary data.</text>
</comment>
<dbReference type="GO" id="GO:0005886">
    <property type="term" value="C:plasma membrane"/>
    <property type="evidence" value="ECO:0007669"/>
    <property type="project" value="UniProtKB-SubCell"/>
</dbReference>
<evidence type="ECO:0000256" key="3">
    <source>
        <dbReference type="ARBA" id="ARBA00022475"/>
    </source>
</evidence>
<feature type="transmembrane region" description="Helical" evidence="7">
    <location>
        <begin position="102"/>
        <end position="118"/>
    </location>
</feature>
<feature type="domain" description="ABC transmembrane type-1" evidence="8">
    <location>
        <begin position="58"/>
        <end position="238"/>
    </location>
</feature>
<dbReference type="EMBL" id="AFVZ01000001">
    <property type="protein sequence ID" value="EHN59325.1"/>
    <property type="molecule type" value="Genomic_DNA"/>
</dbReference>
<dbReference type="AlphaFoldDB" id="G9WFN3"/>
<reference evidence="9 10" key="1">
    <citation type="journal article" date="2012" name="PLoS ONE">
        <title>Functional divergence in the genus oenococcus as predicted by genome sequencing of the newly-described species, Oenococcus kitaharae.</title>
        <authorList>
            <person name="Borneman A.R."/>
            <person name="McCarthy J.M."/>
            <person name="Chambers P.J."/>
            <person name="Bartowsky E.J."/>
        </authorList>
    </citation>
    <scope>NUCLEOTIDE SEQUENCE [LARGE SCALE GENOMIC DNA]</scope>
    <source>
        <strain evidence="10">DSM17330</strain>
    </source>
</reference>